<dbReference type="CDD" id="cd06223">
    <property type="entry name" value="PRTases_typeI"/>
    <property type="match status" value="1"/>
</dbReference>
<dbReference type="SUPFAM" id="SSF53271">
    <property type="entry name" value="PRTase-like"/>
    <property type="match status" value="1"/>
</dbReference>
<proteinExistence type="inferred from homology"/>
<protein>
    <submittedName>
        <fullName evidence="3">Competence protein ComFC</fullName>
    </submittedName>
</protein>
<evidence type="ECO:0000256" key="1">
    <source>
        <dbReference type="ARBA" id="ARBA00008007"/>
    </source>
</evidence>
<dbReference type="InterPro" id="IPR000836">
    <property type="entry name" value="PRTase_dom"/>
</dbReference>
<evidence type="ECO:0000313" key="4">
    <source>
        <dbReference type="Proteomes" id="UP000198571"/>
    </source>
</evidence>
<dbReference type="Proteomes" id="UP000198571">
    <property type="component" value="Unassembled WGS sequence"/>
</dbReference>
<accession>A0A1H9W8S3</accession>
<dbReference type="Gene3D" id="3.40.50.2020">
    <property type="match status" value="1"/>
</dbReference>
<evidence type="ECO:0000259" key="2">
    <source>
        <dbReference type="Pfam" id="PF00156"/>
    </source>
</evidence>
<dbReference type="InterPro" id="IPR029057">
    <property type="entry name" value="PRTase-like"/>
</dbReference>
<name>A0A1H9W8S3_9BACI</name>
<dbReference type="PANTHER" id="PTHR47505">
    <property type="entry name" value="DNA UTILIZATION PROTEIN YHGH"/>
    <property type="match status" value="1"/>
</dbReference>
<dbReference type="OrthoDB" id="9779910at2"/>
<dbReference type="EMBL" id="FOGT01000015">
    <property type="protein sequence ID" value="SES30298.1"/>
    <property type="molecule type" value="Genomic_DNA"/>
</dbReference>
<feature type="domain" description="Phosphoribosyltransferase" evidence="2">
    <location>
        <begin position="185"/>
        <end position="276"/>
    </location>
</feature>
<dbReference type="AlphaFoldDB" id="A0A1H9W8S3"/>
<dbReference type="RefSeq" id="WP_093054372.1">
    <property type="nucleotide sequence ID" value="NZ_FOGT01000015.1"/>
</dbReference>
<comment type="similarity">
    <text evidence="1">Belongs to the ComF/GntX family.</text>
</comment>
<dbReference type="Pfam" id="PF00156">
    <property type="entry name" value="Pribosyltran"/>
    <property type="match status" value="1"/>
</dbReference>
<sequence length="283" mass="31926">MNRQDMREGLSHTNRCLYCDTPFHEEISWRWAFGLTENQLLCPPCQNKLESITTIGCSMCGRPSVKKTGGSDPKGSAPPEIGFVDPSVRLPNMFVKHPDVLCLDCKRWKDTGIWADHPLQHRALYVYNAHLQEVIARYKYRGDAKLSELFSGKLKKLTRSLGKIDTVTVIPLQEERLWERGFNQAELLAESFPVQHVLERTSSSDKQSKRDRSGRIAALKGAFSLSSAARQTDWQDKRVLIVDDIYTTGATLRAAAEVFYTEGASHVFTVTVARATGKIKREP</sequence>
<organism evidence="3 4">
    <name type="scientific">Salipaludibacillus aurantiacus</name>
    <dbReference type="NCBI Taxonomy" id="1601833"/>
    <lineage>
        <taxon>Bacteria</taxon>
        <taxon>Bacillati</taxon>
        <taxon>Bacillota</taxon>
        <taxon>Bacilli</taxon>
        <taxon>Bacillales</taxon>
        <taxon>Bacillaceae</taxon>
    </lineage>
</organism>
<reference evidence="4" key="1">
    <citation type="submission" date="2016-10" db="EMBL/GenBank/DDBJ databases">
        <authorList>
            <person name="Varghese N."/>
            <person name="Submissions S."/>
        </authorList>
    </citation>
    <scope>NUCLEOTIDE SEQUENCE [LARGE SCALE GENOMIC DNA]</scope>
    <source>
        <strain evidence="4">S9</strain>
    </source>
</reference>
<dbReference type="PANTHER" id="PTHR47505:SF1">
    <property type="entry name" value="DNA UTILIZATION PROTEIN YHGH"/>
    <property type="match status" value="1"/>
</dbReference>
<dbReference type="InterPro" id="IPR051910">
    <property type="entry name" value="ComF/GntX_DNA_util-trans"/>
</dbReference>
<keyword evidence="4" id="KW-1185">Reference proteome</keyword>
<dbReference type="STRING" id="1601833.SAMN05518684_11538"/>
<evidence type="ECO:0000313" key="3">
    <source>
        <dbReference type="EMBL" id="SES30298.1"/>
    </source>
</evidence>
<gene>
    <name evidence="3" type="ORF">SAMN05518684_11538</name>
</gene>